<reference evidence="8" key="1">
    <citation type="journal article" date="2020" name="Stud. Mycol.">
        <title>101 Dothideomycetes genomes: a test case for predicting lifestyles and emergence of pathogens.</title>
        <authorList>
            <person name="Haridas S."/>
            <person name="Albert R."/>
            <person name="Binder M."/>
            <person name="Bloem J."/>
            <person name="Labutti K."/>
            <person name="Salamov A."/>
            <person name="Andreopoulos B."/>
            <person name="Baker S."/>
            <person name="Barry K."/>
            <person name="Bills G."/>
            <person name="Bluhm B."/>
            <person name="Cannon C."/>
            <person name="Castanera R."/>
            <person name="Culley D."/>
            <person name="Daum C."/>
            <person name="Ezra D."/>
            <person name="Gonzalez J."/>
            <person name="Henrissat B."/>
            <person name="Kuo A."/>
            <person name="Liang C."/>
            <person name="Lipzen A."/>
            <person name="Lutzoni F."/>
            <person name="Magnuson J."/>
            <person name="Mondo S."/>
            <person name="Nolan M."/>
            <person name="Ohm R."/>
            <person name="Pangilinan J."/>
            <person name="Park H.-J."/>
            <person name="Ramirez L."/>
            <person name="Alfaro M."/>
            <person name="Sun H."/>
            <person name="Tritt A."/>
            <person name="Yoshinaga Y."/>
            <person name="Zwiers L.-H."/>
            <person name="Turgeon B."/>
            <person name="Goodwin S."/>
            <person name="Spatafora J."/>
            <person name="Crous P."/>
            <person name="Grigoriev I."/>
        </authorList>
    </citation>
    <scope>NUCLEOTIDE SEQUENCE</scope>
    <source>
        <strain evidence="8">Tuck. ex Michener</strain>
    </source>
</reference>
<feature type="transmembrane region" description="Helical" evidence="6">
    <location>
        <begin position="256"/>
        <end position="279"/>
    </location>
</feature>
<feature type="transmembrane region" description="Helical" evidence="6">
    <location>
        <begin position="20"/>
        <end position="39"/>
    </location>
</feature>
<evidence type="ECO:0000256" key="4">
    <source>
        <dbReference type="ARBA" id="ARBA00023136"/>
    </source>
</evidence>
<dbReference type="AlphaFoldDB" id="A0A6A6GTB8"/>
<feature type="transmembrane region" description="Helical" evidence="6">
    <location>
        <begin position="51"/>
        <end position="72"/>
    </location>
</feature>
<evidence type="ECO:0000256" key="1">
    <source>
        <dbReference type="ARBA" id="ARBA00004141"/>
    </source>
</evidence>
<organism evidence="8 9">
    <name type="scientific">Viridothelium virens</name>
    <name type="common">Speckled blister lichen</name>
    <name type="synonym">Trypethelium virens</name>
    <dbReference type="NCBI Taxonomy" id="1048519"/>
    <lineage>
        <taxon>Eukaryota</taxon>
        <taxon>Fungi</taxon>
        <taxon>Dikarya</taxon>
        <taxon>Ascomycota</taxon>
        <taxon>Pezizomycotina</taxon>
        <taxon>Dothideomycetes</taxon>
        <taxon>Dothideomycetes incertae sedis</taxon>
        <taxon>Trypetheliales</taxon>
        <taxon>Trypetheliaceae</taxon>
        <taxon>Viridothelium</taxon>
    </lineage>
</organism>
<evidence type="ECO:0000256" key="6">
    <source>
        <dbReference type="SAM" id="Phobius"/>
    </source>
</evidence>
<feature type="transmembrane region" description="Helical" evidence="6">
    <location>
        <begin position="134"/>
        <end position="157"/>
    </location>
</feature>
<accession>A0A6A6GTB8</accession>
<dbReference type="PANTHER" id="PTHR33048:SF155">
    <property type="entry name" value="INTEGRAL MEMBRANE PROTEIN"/>
    <property type="match status" value="1"/>
</dbReference>
<sequence>MASLPWPRPDVLPPNVERGSAVAKTAWVLFTISTVLILGRVYSKLFKLKRLAVDDALMVFAWATALIYSIAIQKAFHDGLGRHWEYLTIPSSLAILKWIYVAQAFCIICPVFGRVSFCFYLLAIIGKVKHELKYPLYAFALLQIVTNFALVVTLYSICGTDFVIIGNPATTCYKPSPWANFTFFVGSINVLTDAFLTLAPSLMVWKFRTHLRVKVAACILLSLSIVAMGAAIWRTVEVHVLFQSDIDFAYDINPYFHASSVELNVVIIAASIPTLGPIFKRKRGKGSSSGSSGRFLSGDTDEIQYNVGQALGMRMPKLGNSVVITGGPLARGPSDEETLPLSPMKPAAIKRTMHTDVSVQYTGGISEEMIETFPPVRTTVKF</sequence>
<comment type="subcellular location">
    <subcellularLocation>
        <location evidence="1">Membrane</location>
        <topology evidence="1">Multi-pass membrane protein</topology>
    </subcellularLocation>
</comment>
<evidence type="ECO:0000256" key="3">
    <source>
        <dbReference type="ARBA" id="ARBA00022989"/>
    </source>
</evidence>
<feature type="transmembrane region" description="Helical" evidence="6">
    <location>
        <begin position="177"/>
        <end position="203"/>
    </location>
</feature>
<evidence type="ECO:0000313" key="8">
    <source>
        <dbReference type="EMBL" id="KAF2228975.1"/>
    </source>
</evidence>
<feature type="transmembrane region" description="Helical" evidence="6">
    <location>
        <begin position="98"/>
        <end position="122"/>
    </location>
</feature>
<dbReference type="InterPro" id="IPR052337">
    <property type="entry name" value="SAT4-like"/>
</dbReference>
<keyword evidence="4 6" id="KW-0472">Membrane</keyword>
<keyword evidence="3 6" id="KW-1133">Transmembrane helix</keyword>
<evidence type="ECO:0000256" key="5">
    <source>
        <dbReference type="ARBA" id="ARBA00038359"/>
    </source>
</evidence>
<dbReference type="InterPro" id="IPR049326">
    <property type="entry name" value="Rhodopsin_dom_fungi"/>
</dbReference>
<dbReference type="Pfam" id="PF20684">
    <property type="entry name" value="Fung_rhodopsin"/>
    <property type="match status" value="1"/>
</dbReference>
<comment type="similarity">
    <text evidence="5">Belongs to the SAT4 family.</text>
</comment>
<feature type="transmembrane region" description="Helical" evidence="6">
    <location>
        <begin position="215"/>
        <end position="236"/>
    </location>
</feature>
<evidence type="ECO:0000256" key="2">
    <source>
        <dbReference type="ARBA" id="ARBA00022692"/>
    </source>
</evidence>
<name>A0A6A6GTB8_VIRVR</name>
<proteinExistence type="inferred from homology"/>
<evidence type="ECO:0000313" key="9">
    <source>
        <dbReference type="Proteomes" id="UP000800092"/>
    </source>
</evidence>
<evidence type="ECO:0000259" key="7">
    <source>
        <dbReference type="Pfam" id="PF20684"/>
    </source>
</evidence>
<dbReference type="PANTHER" id="PTHR33048">
    <property type="entry name" value="PTH11-LIKE INTEGRAL MEMBRANE PROTEIN (AFU_ORTHOLOGUE AFUA_5G11245)"/>
    <property type="match status" value="1"/>
</dbReference>
<keyword evidence="2 6" id="KW-0812">Transmembrane</keyword>
<feature type="domain" description="Rhodopsin" evidence="7">
    <location>
        <begin position="40"/>
        <end position="281"/>
    </location>
</feature>
<dbReference type="OrthoDB" id="3934549at2759"/>
<protein>
    <recommendedName>
        <fullName evidence="7">Rhodopsin domain-containing protein</fullName>
    </recommendedName>
</protein>
<keyword evidence="9" id="KW-1185">Reference proteome</keyword>
<dbReference type="Proteomes" id="UP000800092">
    <property type="component" value="Unassembled WGS sequence"/>
</dbReference>
<dbReference type="EMBL" id="ML991881">
    <property type="protein sequence ID" value="KAF2228975.1"/>
    <property type="molecule type" value="Genomic_DNA"/>
</dbReference>
<gene>
    <name evidence="8" type="ORF">EV356DRAFT_456680</name>
</gene>
<dbReference type="GO" id="GO:0016020">
    <property type="term" value="C:membrane"/>
    <property type="evidence" value="ECO:0007669"/>
    <property type="project" value="UniProtKB-SubCell"/>
</dbReference>